<dbReference type="EMBL" id="QLMJ01000030">
    <property type="protein sequence ID" value="RAK25885.1"/>
    <property type="molecule type" value="Genomic_DNA"/>
</dbReference>
<proteinExistence type="predicted"/>
<reference evidence="1 2" key="1">
    <citation type="submission" date="2018-06" db="EMBL/GenBank/DDBJ databases">
        <title>Genomic Encyclopedia of Type Strains, Phase III (KMG-III): the genomes of soil and plant-associated and newly described type strains.</title>
        <authorList>
            <person name="Whitman W."/>
        </authorList>
    </citation>
    <scope>NUCLEOTIDE SEQUENCE [LARGE SCALE GENOMIC DNA]</scope>
    <source>
        <strain evidence="1 2">CGMCC 4.7090</strain>
    </source>
</reference>
<evidence type="ECO:0000313" key="1">
    <source>
        <dbReference type="EMBL" id="RAK25885.1"/>
    </source>
</evidence>
<accession>A0A327Z5I9</accession>
<dbReference type="Proteomes" id="UP000249341">
    <property type="component" value="Unassembled WGS sequence"/>
</dbReference>
<evidence type="ECO:0000313" key="2">
    <source>
        <dbReference type="Proteomes" id="UP000249341"/>
    </source>
</evidence>
<comment type="caution">
    <text evidence="1">The sequence shown here is derived from an EMBL/GenBank/DDBJ whole genome shotgun (WGS) entry which is preliminary data.</text>
</comment>
<dbReference type="AlphaFoldDB" id="A0A327Z5I9"/>
<feature type="non-terminal residue" evidence="1">
    <location>
        <position position="1"/>
    </location>
</feature>
<organism evidence="1 2">
    <name type="scientific">Actinoplanes lutulentus</name>
    <dbReference type="NCBI Taxonomy" id="1287878"/>
    <lineage>
        <taxon>Bacteria</taxon>
        <taxon>Bacillati</taxon>
        <taxon>Actinomycetota</taxon>
        <taxon>Actinomycetes</taxon>
        <taxon>Micromonosporales</taxon>
        <taxon>Micromonosporaceae</taxon>
        <taxon>Actinoplanes</taxon>
    </lineage>
</organism>
<name>A0A327Z5I9_9ACTN</name>
<sequence>LRWTAACERSHRSPRPSLAGLRSYFNETSSRRTGAPGHRTRTGSSLTARVHSVSMAHFPNYFHPARGTRLTGAVHETRRPQCRRPCAIKTFVVRPDHPFALDQTVLVSFDLMLVDPDTAPTSEQIYQRLDSDEPEALLSNRMRAAIDECASRWPGSDQADSPWASWPLADETGPSVIEINIQHEFADDMVPTLIEIAGRHGIVLYDPQQDELHLPARLLPRD</sequence>
<keyword evidence="2" id="KW-1185">Reference proteome</keyword>
<gene>
    <name evidence="1" type="ORF">B0I29_13094</name>
</gene>
<protein>
    <submittedName>
        <fullName evidence="1">Uncharacterized protein</fullName>
    </submittedName>
</protein>